<evidence type="ECO:0000256" key="1">
    <source>
        <dbReference type="SAM" id="MobiDB-lite"/>
    </source>
</evidence>
<evidence type="ECO:0000313" key="2">
    <source>
        <dbReference type="EMBL" id="AKJ12537.1"/>
    </source>
</evidence>
<accession>A0ABN4GI81</accession>
<sequence>MSIEAWRAASRLVGRRTALRCLTAGVGASLLAACKGNDQSKGKGLGKSQGTGKGKGKHKGWTGTGGSSPTPGVTGMAFAAFVRGSWKVTSKPSSGAPFSYSMAIGDGTWSMSGSGKSVKGTWALQGGRLVMSVPEDMGGDSSGAQSAAASDVPAAVGTFVNQVLPWQPPGTAGTGSGQRLEVRYANRVLHIRHVDEHGSVTEHTCTRA</sequence>
<reference evidence="2 3" key="1">
    <citation type="journal article" date="2015" name="ISME J.">
        <title>Draft Genome Sequence of Streptomyces incarnatus NRRL8089, which Produces the Nucleoside Antibiotic Sinefungin.</title>
        <authorList>
            <person name="Oshima K."/>
            <person name="Hattori M."/>
            <person name="Shimizu H."/>
            <person name="Fukuda K."/>
            <person name="Nemoto M."/>
            <person name="Inagaki K."/>
            <person name="Tamura T."/>
        </authorList>
    </citation>
    <scope>NUCLEOTIDE SEQUENCE [LARGE SCALE GENOMIC DNA]</scope>
    <source>
        <strain evidence="2 3">NRRL 8089</strain>
    </source>
</reference>
<gene>
    <name evidence="2" type="ORF">ABB07_21645</name>
</gene>
<organism evidence="2 3">
    <name type="scientific">Streptomyces incarnatus</name>
    <dbReference type="NCBI Taxonomy" id="665007"/>
    <lineage>
        <taxon>Bacteria</taxon>
        <taxon>Bacillati</taxon>
        <taxon>Actinomycetota</taxon>
        <taxon>Actinomycetes</taxon>
        <taxon>Kitasatosporales</taxon>
        <taxon>Streptomycetaceae</taxon>
        <taxon>Streptomyces</taxon>
    </lineage>
</organism>
<proteinExistence type="predicted"/>
<protein>
    <recommendedName>
        <fullName evidence="4">Lipoprotein</fullName>
    </recommendedName>
</protein>
<dbReference type="RefSeq" id="WP_208900305.1">
    <property type="nucleotide sequence ID" value="NZ_CP011497.1"/>
</dbReference>
<dbReference type="EMBL" id="CP011497">
    <property type="protein sequence ID" value="AKJ12537.1"/>
    <property type="molecule type" value="Genomic_DNA"/>
</dbReference>
<dbReference type="PROSITE" id="PS51257">
    <property type="entry name" value="PROKAR_LIPOPROTEIN"/>
    <property type="match status" value="1"/>
</dbReference>
<dbReference type="Proteomes" id="UP000035366">
    <property type="component" value="Chromosome"/>
</dbReference>
<feature type="compositionally biased region" description="Gly residues" evidence="1">
    <location>
        <begin position="43"/>
        <end position="53"/>
    </location>
</feature>
<evidence type="ECO:0000313" key="3">
    <source>
        <dbReference type="Proteomes" id="UP000035366"/>
    </source>
</evidence>
<evidence type="ECO:0008006" key="4">
    <source>
        <dbReference type="Google" id="ProtNLM"/>
    </source>
</evidence>
<name>A0ABN4GI81_9ACTN</name>
<keyword evidence="3" id="KW-1185">Reference proteome</keyword>
<feature type="region of interest" description="Disordered" evidence="1">
    <location>
        <begin position="38"/>
        <end position="69"/>
    </location>
</feature>